<dbReference type="OrthoDB" id="9808773at2"/>
<dbReference type="PANTHER" id="PTHR31760">
    <property type="entry name" value="S-ADENOSYL-L-METHIONINE-DEPENDENT METHYLTRANSFERASES SUPERFAMILY PROTEIN"/>
    <property type="match status" value="1"/>
</dbReference>
<dbReference type="EMBL" id="CP023668">
    <property type="protein sequence ID" value="ATG97728.1"/>
    <property type="molecule type" value="Genomic_DNA"/>
</dbReference>
<evidence type="ECO:0000256" key="5">
    <source>
        <dbReference type="ARBA" id="ARBA00022691"/>
    </source>
</evidence>
<dbReference type="RefSeq" id="WP_096863016.1">
    <property type="nucleotide sequence ID" value="NZ_CP023668.1"/>
</dbReference>
<evidence type="ECO:0000256" key="6">
    <source>
        <dbReference type="HAMAP-Rule" id="MF_00074"/>
    </source>
</evidence>
<keyword evidence="3 6" id="KW-0489">Methyltransferase</keyword>
<keyword evidence="4 6" id="KW-0808">Transferase</keyword>
<comment type="similarity">
    <text evidence="6">Belongs to the methyltransferase superfamily. RNA methyltransferase RsmG family.</text>
</comment>
<dbReference type="HAMAP" id="MF_00074">
    <property type="entry name" value="16SrRNA_methyltr_G"/>
    <property type="match status" value="1"/>
</dbReference>
<feature type="binding site" evidence="6">
    <location>
        <position position="152"/>
    </location>
    <ligand>
        <name>S-adenosyl-L-methionine</name>
        <dbReference type="ChEBI" id="CHEBI:59789"/>
    </ligand>
</feature>
<feature type="binding site" evidence="6">
    <location>
        <begin position="135"/>
        <end position="136"/>
    </location>
    <ligand>
        <name>S-adenosyl-L-methionine</name>
        <dbReference type="ChEBI" id="CHEBI:59789"/>
    </ligand>
</feature>
<keyword evidence="8" id="KW-1185">Reference proteome</keyword>
<proteinExistence type="inferred from homology"/>
<dbReference type="EC" id="2.1.1.-" evidence="6"/>
<dbReference type="SUPFAM" id="SSF53335">
    <property type="entry name" value="S-adenosyl-L-methionine-dependent methyltransferases"/>
    <property type="match status" value="1"/>
</dbReference>
<protein>
    <recommendedName>
        <fullName evidence="6">Ribosomal RNA small subunit methyltransferase G</fullName>
        <ecNumber evidence="6">2.1.1.-</ecNumber>
    </recommendedName>
    <alternativeName>
        <fullName evidence="6">16S rRNA 7-methylguanosine methyltransferase</fullName>
        <shortName evidence="6">16S rRNA m7G methyltransferase</shortName>
    </alternativeName>
</protein>
<reference evidence="7 8" key="1">
    <citation type="submission" date="2017-09" db="EMBL/GenBank/DDBJ databases">
        <title>SPAdes assembly of the Mesoplasma lactucae genome.</title>
        <authorList>
            <person name="Knight T.F."/>
            <person name="Rubinstein R."/>
            <person name="Citino T."/>
        </authorList>
    </citation>
    <scope>NUCLEOTIDE SEQUENCE [LARGE SCALE GENOMIC DNA]</scope>
    <source>
        <strain evidence="7 8">831-C4</strain>
    </source>
</reference>
<evidence type="ECO:0000256" key="4">
    <source>
        <dbReference type="ARBA" id="ARBA00022679"/>
    </source>
</evidence>
<dbReference type="Proteomes" id="UP000232227">
    <property type="component" value="Chromosome"/>
</dbReference>
<feature type="binding site" evidence="6">
    <location>
        <position position="84"/>
    </location>
    <ligand>
        <name>S-adenosyl-L-methionine</name>
        <dbReference type="ChEBI" id="CHEBI:59789"/>
    </ligand>
</feature>
<comment type="subcellular location">
    <subcellularLocation>
        <location evidence="6">Cytoplasm</location>
    </subcellularLocation>
</comment>
<dbReference type="InterPro" id="IPR003682">
    <property type="entry name" value="rRNA_ssu_MeTfrase_G"/>
</dbReference>
<gene>
    <name evidence="6" type="primary">rsmG</name>
    <name evidence="7" type="ORF">CP520_03250</name>
</gene>
<keyword evidence="5 6" id="KW-0949">S-adenosyl-L-methionine</keyword>
<dbReference type="CDD" id="cd02440">
    <property type="entry name" value="AdoMet_MTases"/>
    <property type="match status" value="1"/>
</dbReference>
<evidence type="ECO:0000313" key="7">
    <source>
        <dbReference type="EMBL" id="ATG97728.1"/>
    </source>
</evidence>
<dbReference type="Gene3D" id="3.40.50.150">
    <property type="entry name" value="Vaccinia Virus protein VP39"/>
    <property type="match status" value="1"/>
</dbReference>
<dbReference type="NCBIfam" id="TIGR00138">
    <property type="entry name" value="rsmG_gidB"/>
    <property type="match status" value="1"/>
</dbReference>
<evidence type="ECO:0000256" key="2">
    <source>
        <dbReference type="ARBA" id="ARBA00022552"/>
    </source>
</evidence>
<accession>A0A291ISM7</accession>
<feature type="binding site" evidence="6">
    <location>
        <position position="89"/>
    </location>
    <ligand>
        <name>S-adenosyl-L-methionine</name>
        <dbReference type="ChEBI" id="CHEBI:59789"/>
    </ligand>
</feature>
<dbReference type="AlphaFoldDB" id="A0A291ISM7"/>
<dbReference type="GO" id="GO:0005829">
    <property type="term" value="C:cytosol"/>
    <property type="evidence" value="ECO:0007669"/>
    <property type="project" value="TreeGrafter"/>
</dbReference>
<evidence type="ECO:0000256" key="3">
    <source>
        <dbReference type="ARBA" id="ARBA00022603"/>
    </source>
</evidence>
<dbReference type="GO" id="GO:0070043">
    <property type="term" value="F:rRNA (guanine-N7-)-methyltransferase activity"/>
    <property type="evidence" value="ECO:0007669"/>
    <property type="project" value="UniProtKB-UniRule"/>
</dbReference>
<dbReference type="InterPro" id="IPR029063">
    <property type="entry name" value="SAM-dependent_MTases_sf"/>
</dbReference>
<keyword evidence="2 6" id="KW-0698">rRNA processing</keyword>
<evidence type="ECO:0000256" key="1">
    <source>
        <dbReference type="ARBA" id="ARBA00022490"/>
    </source>
</evidence>
<dbReference type="PANTHER" id="PTHR31760:SF0">
    <property type="entry name" value="S-ADENOSYL-L-METHIONINE-DEPENDENT METHYLTRANSFERASES SUPERFAMILY PROTEIN"/>
    <property type="match status" value="1"/>
</dbReference>
<dbReference type="KEGG" id="mlac:CP520_03250"/>
<name>A0A291ISM7_9MOLU</name>
<keyword evidence="1 6" id="KW-0963">Cytoplasm</keyword>
<comment type="caution">
    <text evidence="6">Lacks conserved residue(s) required for the propagation of feature annotation.</text>
</comment>
<evidence type="ECO:0000313" key="8">
    <source>
        <dbReference type="Proteomes" id="UP000232227"/>
    </source>
</evidence>
<sequence>MEQKNQQNNTFDNWSIFDECKNINLTDDIKKQLNDYYNLVVEENNKYNLTRITDENDFYEKHIVDSLLFTNVYPIYDQKMADIGSGAGFPGIVLKIFFPETKITLIESNNKKANFLNLAISRLGLKDIEVSSERAEVFSVEHKEEFDVVISRAVAYLDIILEIGVQMLKVDGVYILLKGPRAQEEMNNSGNLPTKLNLSLKDTQILSDTGFGTRVNLFYQKNGHTDAKYPRKYATIKKESGINK</sequence>
<comment type="function">
    <text evidence="6">Specifically methylates the N7 position of a guanine in 16S rRNA.</text>
</comment>
<organism evidence="7 8">
    <name type="scientific">Mesoplasma lactucae ATCC 49193</name>
    <dbReference type="NCBI Taxonomy" id="81460"/>
    <lineage>
        <taxon>Bacteria</taxon>
        <taxon>Bacillati</taxon>
        <taxon>Mycoplasmatota</taxon>
        <taxon>Mollicutes</taxon>
        <taxon>Entomoplasmatales</taxon>
        <taxon>Entomoplasmataceae</taxon>
        <taxon>Mesoplasma</taxon>
    </lineage>
</organism>
<dbReference type="Pfam" id="PF02527">
    <property type="entry name" value="GidB"/>
    <property type="match status" value="1"/>
</dbReference>